<comment type="caution">
    <text evidence="1">The sequence shown here is derived from an EMBL/GenBank/DDBJ whole genome shotgun (WGS) entry which is preliminary data.</text>
</comment>
<accession>A0ABP9SC62</accession>
<gene>
    <name evidence="1" type="ORF">GCM10023346_20580</name>
</gene>
<dbReference type="EMBL" id="BAABKK010000011">
    <property type="protein sequence ID" value="GAA5194053.1"/>
    <property type="molecule type" value="Genomic_DNA"/>
</dbReference>
<reference evidence="2" key="1">
    <citation type="journal article" date="2019" name="Int. J. Syst. Evol. Microbiol.">
        <title>The Global Catalogue of Microorganisms (GCM) 10K type strain sequencing project: providing services to taxonomists for standard genome sequencing and annotation.</title>
        <authorList>
            <consortium name="The Broad Institute Genomics Platform"/>
            <consortium name="The Broad Institute Genome Sequencing Center for Infectious Disease"/>
            <person name="Wu L."/>
            <person name="Ma J."/>
        </authorList>
    </citation>
    <scope>NUCLEOTIDE SEQUENCE [LARGE SCALE GENOMIC DNA]</scope>
    <source>
        <strain evidence="2">JCM 18514</strain>
    </source>
</reference>
<proteinExistence type="predicted"/>
<dbReference type="PANTHER" id="PTHR36156">
    <property type="entry name" value="SLR2101 PROTEIN"/>
    <property type="match status" value="1"/>
</dbReference>
<sequence>MTGEHLQAQARRVITGVNADGKSCFVSDGLTPHRLPGPGITKCDIWRISDLPVSYNDADGINDGVVTEPPNGGLVFRQATFAPDSEWDQTLGYSDSKGQLRGTVPLEESGGVPGFHFTDSVDIVTVLNGEIVAVTETEEKVLRAGDTIIMRGVKHAWCNRTDRPVTVQSIMISAE</sequence>
<dbReference type="InterPro" id="IPR014710">
    <property type="entry name" value="RmlC-like_jellyroll"/>
</dbReference>
<dbReference type="PANTHER" id="PTHR36156:SF2">
    <property type="entry name" value="CUPIN TYPE-2 DOMAIN-CONTAINING PROTEIN"/>
    <property type="match status" value="1"/>
</dbReference>
<protein>
    <recommendedName>
        <fullName evidence="3">Cupin domain-containing protein</fullName>
    </recommendedName>
</protein>
<dbReference type="InterPro" id="IPR047142">
    <property type="entry name" value="OryJ/VirC-like"/>
</dbReference>
<keyword evidence="2" id="KW-1185">Reference proteome</keyword>
<evidence type="ECO:0000313" key="2">
    <source>
        <dbReference type="Proteomes" id="UP001500200"/>
    </source>
</evidence>
<dbReference type="SUPFAM" id="SSF51182">
    <property type="entry name" value="RmlC-like cupins"/>
    <property type="match status" value="1"/>
</dbReference>
<organism evidence="1 2">
    <name type="scientific">Arthrobacter gyeryongensis</name>
    <dbReference type="NCBI Taxonomy" id="1650592"/>
    <lineage>
        <taxon>Bacteria</taxon>
        <taxon>Bacillati</taxon>
        <taxon>Actinomycetota</taxon>
        <taxon>Actinomycetes</taxon>
        <taxon>Micrococcales</taxon>
        <taxon>Micrococcaceae</taxon>
        <taxon>Arthrobacter</taxon>
    </lineage>
</organism>
<dbReference type="InterPro" id="IPR011051">
    <property type="entry name" value="RmlC_Cupin_sf"/>
</dbReference>
<evidence type="ECO:0000313" key="1">
    <source>
        <dbReference type="EMBL" id="GAA5194053.1"/>
    </source>
</evidence>
<dbReference type="Gene3D" id="2.60.120.10">
    <property type="entry name" value="Jelly Rolls"/>
    <property type="match status" value="1"/>
</dbReference>
<dbReference type="Proteomes" id="UP001500200">
    <property type="component" value="Unassembled WGS sequence"/>
</dbReference>
<dbReference type="RefSeq" id="WP_345449237.1">
    <property type="nucleotide sequence ID" value="NZ_BAABKK010000011.1"/>
</dbReference>
<dbReference type="Gene3D" id="2.20.70.150">
    <property type="match status" value="1"/>
</dbReference>
<evidence type="ECO:0008006" key="3">
    <source>
        <dbReference type="Google" id="ProtNLM"/>
    </source>
</evidence>
<name>A0ABP9SC62_9MICC</name>